<dbReference type="Proteomes" id="UP000037046">
    <property type="component" value="Unassembled WGS sequence"/>
</dbReference>
<dbReference type="PATRIC" id="fig|74031.6.peg.2324"/>
<dbReference type="OrthoDB" id="7875689at2"/>
<sequence>MTARAKPPEGIDENPHLDAEFFARARPAAPGEAAHLRAVLQRIVEEHEEGRSVDDAIAQARETLEVMK</sequence>
<evidence type="ECO:0000313" key="1">
    <source>
        <dbReference type="EMBL" id="KNX41159.1"/>
    </source>
</evidence>
<dbReference type="EMBL" id="LGVV01000030">
    <property type="protein sequence ID" value="KNX41159.1"/>
    <property type="molecule type" value="Genomic_DNA"/>
</dbReference>
<dbReference type="STRING" id="74031.SAMN04488077_10524"/>
<evidence type="ECO:0000313" key="2">
    <source>
        <dbReference type="Proteomes" id="UP000037046"/>
    </source>
</evidence>
<comment type="caution">
    <text evidence="1">The sequence shown here is derived from an EMBL/GenBank/DDBJ whole genome shotgun (WGS) entry which is preliminary data.</text>
</comment>
<dbReference type="AlphaFoldDB" id="A0A0L6CTQ9"/>
<dbReference type="RefSeq" id="WP_050663160.1">
    <property type="nucleotide sequence ID" value="NZ_CP118494.1"/>
</dbReference>
<keyword evidence="2" id="KW-1185">Reference proteome</keyword>
<proteinExistence type="predicted"/>
<organism evidence="1 2">
    <name type="scientific">Roseovarius tolerans</name>
    <dbReference type="NCBI Taxonomy" id="74031"/>
    <lineage>
        <taxon>Bacteria</taxon>
        <taxon>Pseudomonadati</taxon>
        <taxon>Pseudomonadota</taxon>
        <taxon>Alphaproteobacteria</taxon>
        <taxon>Rhodobacterales</taxon>
        <taxon>Roseobacteraceae</taxon>
        <taxon>Roseovarius</taxon>
    </lineage>
</organism>
<name>A0A0L6CTQ9_9RHOB</name>
<protein>
    <submittedName>
        <fullName evidence="1">Uncharacterized protein</fullName>
    </submittedName>
</protein>
<reference evidence="2" key="1">
    <citation type="submission" date="2015-07" db="EMBL/GenBank/DDBJ databases">
        <title>Draft Genome Sequence of Roseovarius tolerans EL-164, a producer of N-Acylated Alanine Methyl Esters (NAMEs).</title>
        <authorList>
            <person name="Voget S."/>
            <person name="Bruns H."/>
            <person name="Wagner-Doebler I."/>
            <person name="Schulz S."/>
            <person name="Daniel R."/>
        </authorList>
    </citation>
    <scope>NUCLEOTIDE SEQUENCE [LARGE SCALE GENOMIC DNA]</scope>
    <source>
        <strain evidence="2">EL-164</strain>
    </source>
</reference>
<gene>
    <name evidence="1" type="ORF">ROTO_22760</name>
</gene>
<accession>A0A0L6CTQ9</accession>